<feature type="binding site" evidence="10">
    <location>
        <position position="298"/>
    </location>
    <ligand>
        <name>1D-myo-inositol 1,3,4-trisphosphate</name>
        <dbReference type="ChEBI" id="CHEBI:58414"/>
    </ligand>
</feature>
<keyword evidence="4 9" id="KW-0479">Metal-binding</keyword>
<comment type="cofactor">
    <cofactor evidence="9 11">
        <name>Mg(2+)</name>
        <dbReference type="ChEBI" id="CHEBI:18420"/>
    </cofactor>
    <text evidence="9 11">Binds 2 magnesium ions per subunit.</text>
</comment>
<evidence type="ECO:0000313" key="15">
    <source>
        <dbReference type="RefSeq" id="XP_021846344.1"/>
    </source>
</evidence>
<dbReference type="GO" id="GO:0032957">
    <property type="term" value="P:inositol trisphosphate metabolic process"/>
    <property type="evidence" value="ECO:0007669"/>
    <property type="project" value="InterPro"/>
</dbReference>
<dbReference type="OrthoDB" id="25308at2759"/>
<feature type="binding site" evidence="10">
    <location>
        <position position="192"/>
    </location>
    <ligand>
        <name>1D-myo-inositol 1,3,4-trisphosphate</name>
        <dbReference type="ChEBI" id="CHEBI:58414"/>
    </ligand>
</feature>
<dbReference type="GO" id="GO:0005524">
    <property type="term" value="F:ATP binding"/>
    <property type="evidence" value="ECO:0007669"/>
    <property type="project" value="UniProtKB-KW"/>
</dbReference>
<feature type="domain" description="Inositol-tetrakisphosphate 1-kinase N-terminal" evidence="13">
    <location>
        <begin position="11"/>
        <end position="89"/>
    </location>
</feature>
<feature type="binding site" evidence="11">
    <location>
        <position position="292"/>
    </location>
    <ligand>
        <name>Mg(2+)</name>
        <dbReference type="ChEBI" id="CHEBI:18420"/>
        <label>1</label>
    </ligand>
</feature>
<comment type="function">
    <text evidence="9">Kinase that can phosphorylate various inositol polyphosphate such as Ins(3,4,5,6)P4 or Ins(1,3,4)P3.</text>
</comment>
<dbReference type="InterPro" id="IPR041429">
    <property type="entry name" value="ITPK1_N"/>
</dbReference>
<keyword evidence="7 9" id="KW-0067">ATP-binding</keyword>
<evidence type="ECO:0000256" key="3">
    <source>
        <dbReference type="ARBA" id="ARBA00022679"/>
    </source>
</evidence>
<dbReference type="GO" id="GO:0052725">
    <property type="term" value="F:inositol-1,3,4-trisphosphate 6-kinase activity"/>
    <property type="evidence" value="ECO:0000318"/>
    <property type="project" value="GO_Central"/>
</dbReference>
<protein>
    <recommendedName>
        <fullName evidence="9">Inositol-tetrakisphosphate 1-kinase</fullName>
        <ecNumber evidence="9">2.7.1.134</ecNumber>
    </recommendedName>
</protein>
<dbReference type="GO" id="GO:0047325">
    <property type="term" value="F:inositol-3,4,5,6-tetrakisphosphate 1-kinase activity"/>
    <property type="evidence" value="ECO:0000318"/>
    <property type="project" value="GO_Central"/>
</dbReference>
<evidence type="ECO:0000313" key="14">
    <source>
        <dbReference type="Proteomes" id="UP000813463"/>
    </source>
</evidence>
<keyword evidence="3 9" id="KW-0808">Transferase</keyword>
<dbReference type="KEGG" id="soe:110786125"/>
<proteinExistence type="inferred from homology"/>
<feature type="binding site" evidence="10">
    <location>
        <position position="207"/>
    </location>
    <ligand>
        <name>ATP</name>
        <dbReference type="ChEBI" id="CHEBI:30616"/>
    </ligand>
</feature>
<reference evidence="15" key="2">
    <citation type="submission" date="2025-08" db="UniProtKB">
        <authorList>
            <consortium name="RefSeq"/>
        </authorList>
    </citation>
    <scope>IDENTIFICATION</scope>
    <source>
        <tissue evidence="15">Leaf</tissue>
    </source>
</reference>
<dbReference type="GO" id="GO:0005737">
    <property type="term" value="C:cytoplasm"/>
    <property type="evidence" value="ECO:0007669"/>
    <property type="project" value="TreeGrafter"/>
</dbReference>
<feature type="binding site" evidence="11">
    <location>
        <position position="275"/>
    </location>
    <ligand>
        <name>Mg(2+)</name>
        <dbReference type="ChEBI" id="CHEBI:18420"/>
        <label>1</label>
    </ligand>
</feature>
<feature type="domain" description="Inositol 1,3,4-trisphosphate 5/6-kinase ATP-grasp" evidence="12">
    <location>
        <begin position="117"/>
        <end position="315"/>
    </location>
</feature>
<accession>A0A9R0IBP9</accession>
<evidence type="ECO:0000256" key="4">
    <source>
        <dbReference type="ARBA" id="ARBA00022723"/>
    </source>
</evidence>
<dbReference type="Pfam" id="PF05770">
    <property type="entry name" value="Ins134_P3_kin"/>
    <property type="match status" value="1"/>
</dbReference>
<feature type="binding site" evidence="10">
    <location>
        <position position="95"/>
    </location>
    <ligand>
        <name>ATP</name>
        <dbReference type="ChEBI" id="CHEBI:30616"/>
    </ligand>
</feature>
<keyword evidence="14" id="KW-1185">Reference proteome</keyword>
<reference evidence="14" key="1">
    <citation type="journal article" date="2021" name="Nat. Commun.">
        <title>Genomic analyses provide insights into spinach domestication and the genetic basis of agronomic traits.</title>
        <authorList>
            <person name="Cai X."/>
            <person name="Sun X."/>
            <person name="Xu C."/>
            <person name="Sun H."/>
            <person name="Wang X."/>
            <person name="Ge C."/>
            <person name="Zhang Z."/>
            <person name="Wang Q."/>
            <person name="Fei Z."/>
            <person name="Jiao C."/>
            <person name="Wang Q."/>
        </authorList>
    </citation>
    <scope>NUCLEOTIDE SEQUENCE [LARGE SCALE GENOMIC DNA]</scope>
    <source>
        <strain evidence="14">cv. Varoflay</strain>
    </source>
</reference>
<comment type="subunit">
    <text evidence="2 9">Monomer.</text>
</comment>
<feature type="binding site" evidence="10">
    <location>
        <position position="60"/>
    </location>
    <ligand>
        <name>1D-myo-inositol 1,3,4-trisphosphate</name>
        <dbReference type="ChEBI" id="CHEBI:58414"/>
    </ligand>
</feature>
<feature type="binding site" evidence="10">
    <location>
        <position position="19"/>
    </location>
    <ligand>
        <name>1D-myo-inositol 1,3,4-trisphosphate</name>
        <dbReference type="ChEBI" id="CHEBI:58414"/>
    </ligand>
</feature>
<feature type="binding site" evidence="10">
    <location>
        <position position="158"/>
    </location>
    <ligand>
        <name>1D-myo-inositol 1,3,4-trisphosphate</name>
        <dbReference type="ChEBI" id="CHEBI:58414"/>
    </ligand>
</feature>
<gene>
    <name evidence="15" type="primary">LOC110786125</name>
</gene>
<evidence type="ECO:0000259" key="13">
    <source>
        <dbReference type="Pfam" id="PF17927"/>
    </source>
</evidence>
<dbReference type="RefSeq" id="XP_021846344.1">
    <property type="nucleotide sequence ID" value="XM_021990652.2"/>
</dbReference>
<dbReference type="PANTHER" id="PTHR14217">
    <property type="entry name" value="INOSITOL-TETRAKISPHOSPHATE 1-KINASE"/>
    <property type="match status" value="1"/>
</dbReference>
<evidence type="ECO:0000256" key="6">
    <source>
        <dbReference type="ARBA" id="ARBA00022777"/>
    </source>
</evidence>
<dbReference type="Gene3D" id="3.30.470.20">
    <property type="entry name" value="ATP-grasp fold, B domain"/>
    <property type="match status" value="1"/>
</dbReference>
<keyword evidence="8 9" id="KW-0460">Magnesium</keyword>
<organism evidence="14 15">
    <name type="scientific">Spinacia oleracea</name>
    <name type="common">Spinach</name>
    <dbReference type="NCBI Taxonomy" id="3562"/>
    <lineage>
        <taxon>Eukaryota</taxon>
        <taxon>Viridiplantae</taxon>
        <taxon>Streptophyta</taxon>
        <taxon>Embryophyta</taxon>
        <taxon>Tracheophyta</taxon>
        <taxon>Spermatophyta</taxon>
        <taxon>Magnoliopsida</taxon>
        <taxon>eudicotyledons</taxon>
        <taxon>Gunneridae</taxon>
        <taxon>Pentapetalae</taxon>
        <taxon>Caryophyllales</taxon>
        <taxon>Chenopodiaceae</taxon>
        <taxon>Chenopodioideae</taxon>
        <taxon>Anserineae</taxon>
        <taxon>Spinacia</taxon>
    </lineage>
</organism>
<evidence type="ECO:0000256" key="2">
    <source>
        <dbReference type="ARBA" id="ARBA00011245"/>
    </source>
</evidence>
<feature type="binding site" evidence="11">
    <location>
        <position position="292"/>
    </location>
    <ligand>
        <name>Mg(2+)</name>
        <dbReference type="ChEBI" id="CHEBI:18420"/>
        <label>2</label>
    </ligand>
</feature>
<name>A0A9R0IBP9_SPIOL</name>
<sequence length="327" mass="36588">MAEQNNEIISVGYALPSKKVDSFIKPSLVSYAKTRGIDFIPIDIDQPLLQQGPFHCVIHKVYGDDWNRELLDFKARNPNVPVIDSPAAIQRLHNRISMLDAVKNLKPASSDAALTPSVGTPNQILLSEEDYDEKVANLGVKFPLIAKPLIANGSLNSHQMSVVFNNNGLKKVREFAPIVLQEFVNHGGVLFKIYVAGENVRCVQRKSLPDFNDSDHPFFLQFEEEGFMPFAQISNLATTEMQQEIDNIEMPPLDFVNNLAKGLREGTDINLFNFDLIRDSSVSGGNRYLIIDINYFPGFAKLPGFEEMLTDFFLDVVHRSSSAVEKA</sequence>
<dbReference type="InterPro" id="IPR040464">
    <property type="entry name" value="InsP(3)kin_ATP-grasp"/>
</dbReference>
<feature type="binding site" evidence="11">
    <location>
        <position position="294"/>
    </location>
    <ligand>
        <name>Mg(2+)</name>
        <dbReference type="ChEBI" id="CHEBI:18420"/>
        <label>2</label>
    </ligand>
</feature>
<evidence type="ECO:0000256" key="7">
    <source>
        <dbReference type="ARBA" id="ARBA00022840"/>
    </source>
</evidence>
<dbReference type="AlphaFoldDB" id="A0A9R0IBP9"/>
<comment type="catalytic activity">
    <reaction evidence="9">
        <text>1D-myo-inositol 3,4,5,6-tetrakisphosphate + ATP = 1D-myo-inositol 1,3,4,5,6-pentakisphosphate + ADP + H(+)</text>
        <dbReference type="Rhea" id="RHEA:12452"/>
        <dbReference type="ChEBI" id="CHEBI:15378"/>
        <dbReference type="ChEBI" id="CHEBI:30616"/>
        <dbReference type="ChEBI" id="CHEBI:57539"/>
        <dbReference type="ChEBI" id="CHEBI:57733"/>
        <dbReference type="ChEBI" id="CHEBI:456216"/>
        <dbReference type="EC" id="2.7.1.134"/>
    </reaction>
</comment>
<evidence type="ECO:0000259" key="12">
    <source>
        <dbReference type="Pfam" id="PF05770"/>
    </source>
</evidence>
<keyword evidence="6 9" id="KW-0418">Kinase</keyword>
<keyword evidence="5 9" id="KW-0547">Nucleotide-binding</keyword>
<dbReference type="GO" id="GO:0052726">
    <property type="term" value="F:inositol-1,3,4-trisphosphate 5-kinase activity"/>
    <property type="evidence" value="ECO:0000318"/>
    <property type="project" value="GO_Central"/>
</dbReference>
<feature type="binding site" evidence="10">
    <location>
        <position position="294"/>
    </location>
    <ligand>
        <name>1D-myo-inositol 1,3,4-trisphosphate</name>
        <dbReference type="ChEBI" id="CHEBI:58414"/>
    </ligand>
</feature>
<evidence type="ECO:0000256" key="1">
    <source>
        <dbReference type="ARBA" id="ARBA00009601"/>
    </source>
</evidence>
<feature type="binding site" evidence="10">
    <location>
        <position position="147"/>
    </location>
    <ligand>
        <name>1D-myo-inositol 1,3,4-trisphosphate</name>
        <dbReference type="ChEBI" id="CHEBI:58414"/>
    </ligand>
</feature>
<dbReference type="GeneID" id="110786125"/>
<evidence type="ECO:0000256" key="10">
    <source>
        <dbReference type="PIRSR" id="PIRSR038186-1"/>
    </source>
</evidence>
<comment type="similarity">
    <text evidence="1 9">Belongs to the ITPK1 family.</text>
</comment>
<evidence type="ECO:0000256" key="11">
    <source>
        <dbReference type="PIRSR" id="PIRSR038186-2"/>
    </source>
</evidence>
<dbReference type="SUPFAM" id="SSF56059">
    <property type="entry name" value="Glutathione synthetase ATP-binding domain-like"/>
    <property type="match status" value="1"/>
</dbReference>
<feature type="binding site" evidence="10">
    <location>
        <begin position="181"/>
        <end position="192"/>
    </location>
    <ligand>
        <name>ATP</name>
        <dbReference type="ChEBI" id="CHEBI:30616"/>
    </ligand>
</feature>
<evidence type="ECO:0000256" key="9">
    <source>
        <dbReference type="PIRNR" id="PIRNR038186"/>
    </source>
</evidence>
<dbReference type="PIRSF" id="PIRSF038186">
    <property type="entry name" value="ITPK"/>
    <property type="match status" value="1"/>
</dbReference>
<dbReference type="PANTHER" id="PTHR14217:SF24">
    <property type="entry name" value="INOSITOL-TETRAKISPHOSPHATE 1-KINASE 1"/>
    <property type="match status" value="1"/>
</dbReference>
<dbReference type="Proteomes" id="UP000813463">
    <property type="component" value="Chromosome 3"/>
</dbReference>
<dbReference type="Pfam" id="PF17927">
    <property type="entry name" value="Ins134_P3_kin_N"/>
    <property type="match status" value="1"/>
</dbReference>
<evidence type="ECO:0000256" key="5">
    <source>
        <dbReference type="ARBA" id="ARBA00022741"/>
    </source>
</evidence>
<evidence type="ECO:0000256" key="8">
    <source>
        <dbReference type="ARBA" id="ARBA00022842"/>
    </source>
</evidence>
<dbReference type="EC" id="2.7.1.134" evidence="9"/>
<dbReference type="InterPro" id="IPR008656">
    <property type="entry name" value="Inositol_tetrakis-P_1-kinase"/>
</dbReference>
<dbReference type="GO" id="GO:0000287">
    <property type="term" value="F:magnesium ion binding"/>
    <property type="evidence" value="ECO:0007669"/>
    <property type="project" value="InterPro"/>
</dbReference>